<keyword evidence="2" id="KW-1185">Reference proteome</keyword>
<name>A0A2T3N151_9GAMM</name>
<gene>
    <name evidence="1" type="ORF">C9I89_05960</name>
</gene>
<dbReference type="Proteomes" id="UP000240904">
    <property type="component" value="Unassembled WGS sequence"/>
</dbReference>
<evidence type="ECO:0000313" key="1">
    <source>
        <dbReference type="EMBL" id="PSW06057.1"/>
    </source>
</evidence>
<accession>A0A2T3N151</accession>
<dbReference type="RefSeq" id="WP_107282437.1">
    <property type="nucleotide sequence ID" value="NZ_PYMC01000003.1"/>
</dbReference>
<proteinExistence type="predicted"/>
<evidence type="ECO:0000313" key="2">
    <source>
        <dbReference type="Proteomes" id="UP000240904"/>
    </source>
</evidence>
<dbReference type="AlphaFoldDB" id="A0A2T3N151"/>
<organism evidence="1 2">
    <name type="scientific">Photobacterium lipolyticum</name>
    <dbReference type="NCBI Taxonomy" id="266810"/>
    <lineage>
        <taxon>Bacteria</taxon>
        <taxon>Pseudomonadati</taxon>
        <taxon>Pseudomonadota</taxon>
        <taxon>Gammaproteobacteria</taxon>
        <taxon>Vibrionales</taxon>
        <taxon>Vibrionaceae</taxon>
        <taxon>Photobacterium</taxon>
    </lineage>
</organism>
<dbReference type="OrthoDB" id="552713at2"/>
<reference evidence="1 2" key="1">
    <citation type="submission" date="2018-03" db="EMBL/GenBank/DDBJ databases">
        <title>Whole genome sequencing of Histamine producing bacteria.</title>
        <authorList>
            <person name="Butler K."/>
        </authorList>
    </citation>
    <scope>NUCLEOTIDE SEQUENCE [LARGE SCALE GENOMIC DNA]</scope>
    <source>
        <strain evidence="1 2">DSM 16190</strain>
    </source>
</reference>
<protein>
    <submittedName>
        <fullName evidence="1">Uncharacterized protein</fullName>
    </submittedName>
</protein>
<comment type="caution">
    <text evidence="1">The sequence shown here is derived from an EMBL/GenBank/DDBJ whole genome shotgun (WGS) entry which is preliminary data.</text>
</comment>
<dbReference type="EMBL" id="PYMC01000003">
    <property type="protein sequence ID" value="PSW06057.1"/>
    <property type="molecule type" value="Genomic_DNA"/>
</dbReference>
<sequence>MAKPSMKVGDVFPTNNNSNLVITKYESAKKVWYRFLDTGYESHTAAANIRRGGVRDVLAPSVAGVGYIGEGPYLSWYPPEKNPYLPGKERSPAYEAWSGMLKRCYCKKSQERRPTYAGVEVDERWHNFQVFAKWYYSQDWRGKELDKDLLTSGSKKRYGPDTCVLISPENNTAINRVGSIFRAENVAGPERWRVLFSQTFSTQEQAIEAAVNIQLSIRHAIFAKLKRRDSLEGTIREILTEQIRSRTDIILPGIDV</sequence>